<keyword evidence="1 6" id="KW-0963">Cytoplasm</keyword>
<protein>
    <recommendedName>
        <fullName evidence="6">Ribosomal RNA large subunit methyltransferase K/L</fullName>
    </recommendedName>
    <domain>
        <recommendedName>
            <fullName evidence="6">23S rRNA m2G2445 methyltransferase</fullName>
            <ecNumber evidence="6">2.1.1.173</ecNumber>
        </recommendedName>
        <alternativeName>
            <fullName evidence="6">rRNA (guanine-N(2)-)-methyltransferase RlmL</fullName>
        </alternativeName>
    </domain>
    <domain>
        <recommendedName>
            <fullName evidence="6">23S rRNA m7G2069 methyltransferase</fullName>
            <ecNumber evidence="6">2.1.1.264</ecNumber>
        </recommendedName>
        <alternativeName>
            <fullName evidence="6">rRNA (guanine-N(7)-)-methyltransferase RlmK</fullName>
        </alternativeName>
    </domain>
</protein>
<dbReference type="Pfam" id="PF22020">
    <property type="entry name" value="RlmL_1st"/>
    <property type="match status" value="1"/>
</dbReference>
<dbReference type="KEGG" id="dog:HP555_07790"/>
<evidence type="ECO:0000256" key="1">
    <source>
        <dbReference type="ARBA" id="ARBA00022490"/>
    </source>
</evidence>
<sequence>MLNSPRKARKRKKQPLQFTATCASGLEELVEAEIQGFGGSSVTRQQGAVTWIGNLETGYRACLWSRFASRILLELTRFDAPDPDAIYSHVGTIHWDDHFTVKSTFAVHTTLVNASAAINHSQFAAFRVKDAIADQFRKRFGKRPNVDISDPDVRLNLHIQGTAASLSLDLSGESLHRRGYRTGSGEAPLKETLAAAIVHLSGWPQRIGEEPILLDPMCGSGTLLIEAALMISNSAPGLLRKTFGFMGWNKHDHLLWERLVQEALEQENRSMPKVWPQFIGYDADPGVVAAARKNAVAAGLRDVIVIQHRQLAQLHSPGTHGCLLTNPPYGERLADKETVKYLYRCLGRIFRTRFSGWTLGFFTANPDLAEMVGVQWKDRQRLYNGPIRCQLLIGKESSSVAKQAPDWTLTPLPSGTTGQDLAQRLMKNWAALLPWTRSEEISCFRLYDADIPEYNLAIDIYEGWVHVQEYAAPSTVDRQKAEQRFNLALDVIRSLFSLPRSRVFLKTRKKQKGPQQYQKTADTGTLYEVREGGARFLVNFTDYLDTGLFLDHRLTRARLQQLSQGKTFLNLFAYTGTATVYAAMGGAAATTTVDISEVYLARARANLALNGYGGPLHQTVQADCLHWLTTATERFGVIFVDPPTFSNSRHRQQVFDVQKDHAVLLRLAMRRLSRDGLLIFSTNSRKFTLDTTLDSEFAVREISAETIPPDFQRNRRMHRCWELQHQHRF</sequence>
<evidence type="ECO:0000256" key="6">
    <source>
        <dbReference type="HAMAP-Rule" id="MF_01858"/>
    </source>
</evidence>
<reference evidence="9 10" key="1">
    <citation type="submission" date="2020-05" db="EMBL/GenBank/DDBJ databases">
        <title>Complete genome of Desulfobulbus oligotrophicus.</title>
        <authorList>
            <person name="Podar M."/>
        </authorList>
    </citation>
    <scope>NUCLEOTIDE SEQUENCE [LARGE SCALE GENOMIC DNA]</scope>
    <source>
        <strain evidence="9 10">Prop6</strain>
    </source>
</reference>
<dbReference type="Gene3D" id="3.40.50.150">
    <property type="entry name" value="Vaccinia Virus protein VP39"/>
    <property type="match status" value="2"/>
</dbReference>
<dbReference type="InterPro" id="IPR029063">
    <property type="entry name" value="SAM-dependent_MTases_sf"/>
</dbReference>
<keyword evidence="7" id="KW-0694">RNA-binding</keyword>
<dbReference type="PROSITE" id="PS01261">
    <property type="entry name" value="UPF0020"/>
    <property type="match status" value="1"/>
</dbReference>
<dbReference type="Pfam" id="PF10672">
    <property type="entry name" value="Methyltrans_SAM"/>
    <property type="match status" value="1"/>
</dbReference>
<dbReference type="GO" id="GO:0003723">
    <property type="term" value="F:RNA binding"/>
    <property type="evidence" value="ECO:0007669"/>
    <property type="project" value="UniProtKB-UniRule"/>
</dbReference>
<keyword evidence="3 6" id="KW-0489">Methyltransferase</keyword>
<comment type="subcellular location">
    <subcellularLocation>
        <location evidence="6">Cytoplasm</location>
    </subcellularLocation>
</comment>
<dbReference type="InterPro" id="IPR054170">
    <property type="entry name" value="RlmL_1st"/>
</dbReference>
<dbReference type="NCBIfam" id="NF008748">
    <property type="entry name" value="PRK11783.1"/>
    <property type="match status" value="1"/>
</dbReference>
<evidence type="ECO:0000313" key="9">
    <source>
        <dbReference type="EMBL" id="QQG66989.1"/>
    </source>
</evidence>
<comment type="similarity">
    <text evidence="6">Belongs to the methyltransferase superfamily. RlmKL family.</text>
</comment>
<keyword evidence="10" id="KW-1185">Reference proteome</keyword>
<dbReference type="EMBL" id="CP054140">
    <property type="protein sequence ID" value="QQG66989.1"/>
    <property type="molecule type" value="Genomic_DNA"/>
</dbReference>
<dbReference type="PANTHER" id="PTHR47313:SF1">
    <property type="entry name" value="RIBOSOMAL RNA LARGE SUBUNIT METHYLTRANSFERASE K_L"/>
    <property type="match status" value="1"/>
</dbReference>
<keyword evidence="2 6" id="KW-0698">rRNA processing</keyword>
<feature type="domain" description="THUMP" evidence="8">
    <location>
        <begin position="57"/>
        <end position="170"/>
    </location>
</feature>
<organism evidence="9 10">
    <name type="scientific">Desulfobulbus oligotrophicus</name>
    <dbReference type="NCBI Taxonomy" id="1909699"/>
    <lineage>
        <taxon>Bacteria</taxon>
        <taxon>Pseudomonadati</taxon>
        <taxon>Thermodesulfobacteriota</taxon>
        <taxon>Desulfobulbia</taxon>
        <taxon>Desulfobulbales</taxon>
        <taxon>Desulfobulbaceae</taxon>
        <taxon>Desulfobulbus</taxon>
    </lineage>
</organism>
<keyword evidence="4 6" id="KW-0808">Transferase</keyword>
<comment type="catalytic activity">
    <reaction evidence="6">
        <text>guanosine(2445) in 23S rRNA + S-adenosyl-L-methionine = N(2)-methylguanosine(2445) in 23S rRNA + S-adenosyl-L-homocysteine + H(+)</text>
        <dbReference type="Rhea" id="RHEA:42740"/>
        <dbReference type="Rhea" id="RHEA-COMP:10215"/>
        <dbReference type="Rhea" id="RHEA-COMP:10216"/>
        <dbReference type="ChEBI" id="CHEBI:15378"/>
        <dbReference type="ChEBI" id="CHEBI:57856"/>
        <dbReference type="ChEBI" id="CHEBI:59789"/>
        <dbReference type="ChEBI" id="CHEBI:74269"/>
        <dbReference type="ChEBI" id="CHEBI:74481"/>
        <dbReference type="EC" id="2.1.1.173"/>
    </reaction>
</comment>
<comment type="catalytic activity">
    <reaction evidence="6">
        <text>guanosine(2069) in 23S rRNA + S-adenosyl-L-methionine = N(2)-methylguanosine(2069) in 23S rRNA + S-adenosyl-L-homocysteine + H(+)</text>
        <dbReference type="Rhea" id="RHEA:43772"/>
        <dbReference type="Rhea" id="RHEA-COMP:10688"/>
        <dbReference type="Rhea" id="RHEA-COMP:10689"/>
        <dbReference type="ChEBI" id="CHEBI:15378"/>
        <dbReference type="ChEBI" id="CHEBI:57856"/>
        <dbReference type="ChEBI" id="CHEBI:59789"/>
        <dbReference type="ChEBI" id="CHEBI:74269"/>
        <dbReference type="ChEBI" id="CHEBI:74481"/>
        <dbReference type="EC" id="2.1.1.264"/>
    </reaction>
</comment>
<keyword evidence="5 6" id="KW-0949">S-adenosyl-L-methionine</keyword>
<dbReference type="CDD" id="cd02440">
    <property type="entry name" value="AdoMet_MTases"/>
    <property type="match status" value="1"/>
</dbReference>
<dbReference type="InterPro" id="IPR019614">
    <property type="entry name" value="SAM-dep_methyl-trfase"/>
</dbReference>
<dbReference type="CDD" id="cd11715">
    <property type="entry name" value="THUMP_AdoMetMT"/>
    <property type="match status" value="1"/>
</dbReference>
<dbReference type="GO" id="GO:0005737">
    <property type="term" value="C:cytoplasm"/>
    <property type="evidence" value="ECO:0007669"/>
    <property type="project" value="UniProtKB-SubCell"/>
</dbReference>
<dbReference type="EC" id="2.1.1.264" evidence="6"/>
<accession>A0A7T5VFK6</accession>
<gene>
    <name evidence="9" type="primary">rlmKL</name>
    <name evidence="6" type="synonym">rlmL</name>
    <name evidence="9" type="ORF">HP555_07790</name>
</gene>
<evidence type="ECO:0000256" key="4">
    <source>
        <dbReference type="ARBA" id="ARBA00022679"/>
    </source>
</evidence>
<dbReference type="Proteomes" id="UP000596092">
    <property type="component" value="Chromosome"/>
</dbReference>
<evidence type="ECO:0000256" key="5">
    <source>
        <dbReference type="ARBA" id="ARBA00022691"/>
    </source>
</evidence>
<evidence type="ECO:0000256" key="3">
    <source>
        <dbReference type="ARBA" id="ARBA00022603"/>
    </source>
</evidence>
<dbReference type="Gene3D" id="3.30.750.80">
    <property type="entry name" value="RNA methyltransferase domain (HRMD) like"/>
    <property type="match status" value="1"/>
</dbReference>
<dbReference type="HAMAP" id="MF_01858">
    <property type="entry name" value="23SrRNA_methyltr_KL"/>
    <property type="match status" value="1"/>
</dbReference>
<dbReference type="SMART" id="SM00981">
    <property type="entry name" value="THUMP"/>
    <property type="match status" value="1"/>
</dbReference>
<dbReference type="Pfam" id="PF02926">
    <property type="entry name" value="THUMP"/>
    <property type="match status" value="1"/>
</dbReference>
<dbReference type="InterPro" id="IPR053943">
    <property type="entry name" value="RlmKL-like_Mtase_CS"/>
</dbReference>
<dbReference type="PROSITE" id="PS51165">
    <property type="entry name" value="THUMP"/>
    <property type="match status" value="1"/>
</dbReference>
<dbReference type="AlphaFoldDB" id="A0A7T5VFK6"/>
<dbReference type="SUPFAM" id="SSF53335">
    <property type="entry name" value="S-adenosyl-L-methionine-dependent methyltransferases"/>
    <property type="match status" value="2"/>
</dbReference>
<dbReference type="Pfam" id="PF01170">
    <property type="entry name" value="UPF0020"/>
    <property type="match status" value="1"/>
</dbReference>
<evidence type="ECO:0000256" key="2">
    <source>
        <dbReference type="ARBA" id="ARBA00022552"/>
    </source>
</evidence>
<dbReference type="PIRSF" id="PIRSF037618">
    <property type="entry name" value="RNA_Mtase_bacteria_prd"/>
    <property type="match status" value="1"/>
</dbReference>
<dbReference type="InterPro" id="IPR017244">
    <property type="entry name" value="23SrRNA_methyltr_KL"/>
</dbReference>
<evidence type="ECO:0000256" key="7">
    <source>
        <dbReference type="PROSITE-ProRule" id="PRU00529"/>
    </source>
</evidence>
<proteinExistence type="inferred from homology"/>
<comment type="function">
    <text evidence="6">Specifically methylates the guanine in position 2445 (m2G2445) and the guanine in position 2069 (m7G2069) of 23S rRNA.</text>
</comment>
<evidence type="ECO:0000259" key="8">
    <source>
        <dbReference type="PROSITE" id="PS51165"/>
    </source>
</evidence>
<dbReference type="InterPro" id="IPR004114">
    <property type="entry name" value="THUMP_dom"/>
</dbReference>
<dbReference type="InterPro" id="IPR000241">
    <property type="entry name" value="RlmKL-like_Mtase"/>
</dbReference>
<evidence type="ECO:0000313" key="10">
    <source>
        <dbReference type="Proteomes" id="UP000596092"/>
    </source>
</evidence>
<name>A0A7T5VFK6_9BACT</name>
<dbReference type="GO" id="GO:0052915">
    <property type="term" value="F:23S rRNA (guanine(2445)-N(2))-methyltransferase activity"/>
    <property type="evidence" value="ECO:0007669"/>
    <property type="project" value="UniProtKB-UniRule"/>
</dbReference>
<dbReference type="PANTHER" id="PTHR47313">
    <property type="entry name" value="RIBOSOMAL RNA LARGE SUBUNIT METHYLTRANSFERASE K/L"/>
    <property type="match status" value="1"/>
</dbReference>
<dbReference type="Gene3D" id="3.30.2130.30">
    <property type="match status" value="1"/>
</dbReference>
<dbReference type="EC" id="2.1.1.173" evidence="6"/>
<dbReference type="GO" id="GO:0070043">
    <property type="term" value="F:rRNA (guanine-N7-)-methyltransferase activity"/>
    <property type="evidence" value="ECO:0007669"/>
    <property type="project" value="UniProtKB-UniRule"/>
</dbReference>